<evidence type="ECO:0000256" key="4">
    <source>
        <dbReference type="PROSITE-ProRule" id="PRU00335"/>
    </source>
</evidence>
<dbReference type="Proteomes" id="UP000624709">
    <property type="component" value="Unassembled WGS sequence"/>
</dbReference>
<dbReference type="InterPro" id="IPR036271">
    <property type="entry name" value="Tet_transcr_reg_TetR-rel_C_sf"/>
</dbReference>
<keyword evidence="7" id="KW-1185">Reference proteome</keyword>
<dbReference type="Pfam" id="PF00440">
    <property type="entry name" value="TetR_N"/>
    <property type="match status" value="1"/>
</dbReference>
<evidence type="ECO:0000256" key="3">
    <source>
        <dbReference type="ARBA" id="ARBA00023163"/>
    </source>
</evidence>
<dbReference type="InterPro" id="IPR001647">
    <property type="entry name" value="HTH_TetR"/>
</dbReference>
<organism evidence="6 7">
    <name type="scientific">Actinoplanes palleronii</name>
    <dbReference type="NCBI Taxonomy" id="113570"/>
    <lineage>
        <taxon>Bacteria</taxon>
        <taxon>Bacillati</taxon>
        <taxon>Actinomycetota</taxon>
        <taxon>Actinomycetes</taxon>
        <taxon>Micromonosporales</taxon>
        <taxon>Micromonosporaceae</taxon>
        <taxon>Actinoplanes</taxon>
    </lineage>
</organism>
<evidence type="ECO:0000259" key="5">
    <source>
        <dbReference type="PROSITE" id="PS50977"/>
    </source>
</evidence>
<dbReference type="PANTHER" id="PTHR30055">
    <property type="entry name" value="HTH-TYPE TRANSCRIPTIONAL REGULATOR RUTR"/>
    <property type="match status" value="1"/>
</dbReference>
<protein>
    <recommendedName>
        <fullName evidence="5">HTH tetR-type domain-containing protein</fullName>
    </recommendedName>
</protein>
<gene>
    <name evidence="6" type="ORF">Apa02nite_082510</name>
</gene>
<keyword evidence="2 4" id="KW-0238">DNA-binding</keyword>
<comment type="caution">
    <text evidence="6">The sequence shown here is derived from an EMBL/GenBank/DDBJ whole genome shotgun (WGS) entry which is preliminary data.</text>
</comment>
<evidence type="ECO:0000256" key="2">
    <source>
        <dbReference type="ARBA" id="ARBA00023125"/>
    </source>
</evidence>
<keyword evidence="1" id="KW-0805">Transcription regulation</keyword>
<proteinExistence type="predicted"/>
<feature type="DNA-binding region" description="H-T-H motif" evidence="4">
    <location>
        <begin position="53"/>
        <end position="72"/>
    </location>
</feature>
<reference evidence="6 7" key="1">
    <citation type="submission" date="2021-01" db="EMBL/GenBank/DDBJ databases">
        <title>Whole genome shotgun sequence of Actinoplanes palleronii NBRC 14916.</title>
        <authorList>
            <person name="Komaki H."/>
            <person name="Tamura T."/>
        </authorList>
    </citation>
    <scope>NUCLEOTIDE SEQUENCE [LARGE SCALE GENOMIC DNA]</scope>
    <source>
        <strain evidence="6 7">NBRC 14916</strain>
    </source>
</reference>
<dbReference type="SUPFAM" id="SSF46689">
    <property type="entry name" value="Homeodomain-like"/>
    <property type="match status" value="1"/>
</dbReference>
<dbReference type="InterPro" id="IPR050109">
    <property type="entry name" value="HTH-type_TetR-like_transc_reg"/>
</dbReference>
<feature type="domain" description="HTH tetR-type" evidence="5">
    <location>
        <begin position="30"/>
        <end position="90"/>
    </location>
</feature>
<dbReference type="Gene3D" id="1.10.357.10">
    <property type="entry name" value="Tetracycline Repressor, domain 2"/>
    <property type="match status" value="1"/>
</dbReference>
<keyword evidence="3" id="KW-0804">Transcription</keyword>
<dbReference type="InterPro" id="IPR009057">
    <property type="entry name" value="Homeodomain-like_sf"/>
</dbReference>
<accession>A0ABQ4BN80</accession>
<sequence length="229" mass="23936">MCDQVRAAIVCRRLPVEWPGIVLGMARPRTVADETILAAAAEAVAAAGPANVTLAQIGGRVGLTAAALMRRFGSKDRLLLALARHDAEALPARLAGAESAEQPVHALIEALAAMAGAVRSTTEFANHLAFLLLDMSDPRFQQVSREYTVAVEAAIGVVLRAGRAAGELRAGADDEGLPRAVHAAYNGALVTWGMAGGDEEPAAYVQKQLLFVLGSRLSRSVDRADQPPG</sequence>
<dbReference type="EMBL" id="BOMS01000137">
    <property type="protein sequence ID" value="GIE72143.1"/>
    <property type="molecule type" value="Genomic_DNA"/>
</dbReference>
<dbReference type="PANTHER" id="PTHR30055:SF234">
    <property type="entry name" value="HTH-TYPE TRANSCRIPTIONAL REGULATOR BETI"/>
    <property type="match status" value="1"/>
</dbReference>
<dbReference type="SUPFAM" id="SSF48498">
    <property type="entry name" value="Tetracyclin repressor-like, C-terminal domain"/>
    <property type="match status" value="1"/>
</dbReference>
<evidence type="ECO:0000313" key="6">
    <source>
        <dbReference type="EMBL" id="GIE72143.1"/>
    </source>
</evidence>
<name>A0ABQ4BN80_9ACTN</name>
<evidence type="ECO:0000256" key="1">
    <source>
        <dbReference type="ARBA" id="ARBA00023015"/>
    </source>
</evidence>
<dbReference type="PROSITE" id="PS50977">
    <property type="entry name" value="HTH_TETR_2"/>
    <property type="match status" value="1"/>
</dbReference>
<evidence type="ECO:0000313" key="7">
    <source>
        <dbReference type="Proteomes" id="UP000624709"/>
    </source>
</evidence>